<accession>A0AAD4MMV2</accession>
<organism evidence="1 2">
    <name type="scientific">Ditylenchus destructor</name>
    <dbReference type="NCBI Taxonomy" id="166010"/>
    <lineage>
        <taxon>Eukaryota</taxon>
        <taxon>Metazoa</taxon>
        <taxon>Ecdysozoa</taxon>
        <taxon>Nematoda</taxon>
        <taxon>Chromadorea</taxon>
        <taxon>Rhabditida</taxon>
        <taxon>Tylenchina</taxon>
        <taxon>Tylenchomorpha</taxon>
        <taxon>Sphaerularioidea</taxon>
        <taxon>Anguinidae</taxon>
        <taxon>Anguininae</taxon>
        <taxon>Ditylenchus</taxon>
    </lineage>
</organism>
<comment type="caution">
    <text evidence="1">The sequence shown here is derived from an EMBL/GenBank/DDBJ whole genome shotgun (WGS) entry which is preliminary data.</text>
</comment>
<dbReference type="AlphaFoldDB" id="A0AAD4MMV2"/>
<keyword evidence="2" id="KW-1185">Reference proteome</keyword>
<dbReference type="Proteomes" id="UP001201812">
    <property type="component" value="Unassembled WGS sequence"/>
</dbReference>
<gene>
    <name evidence="1" type="ORF">DdX_17533</name>
</gene>
<evidence type="ECO:0000313" key="1">
    <source>
        <dbReference type="EMBL" id="KAI1699103.1"/>
    </source>
</evidence>
<evidence type="ECO:0000313" key="2">
    <source>
        <dbReference type="Proteomes" id="UP001201812"/>
    </source>
</evidence>
<name>A0AAD4MMV2_9BILA</name>
<protein>
    <submittedName>
        <fullName evidence="1">Uncharacterized protein</fullName>
    </submittedName>
</protein>
<proteinExistence type="predicted"/>
<sequence>MNTIAVSHGVKRPVSLLVDASESEAKKRSREKVEVLEDVWLEALKYLTCLKWSKMRLVSLQLKELIQKNVSRLPLVIISSVEMRLTQWNFQKQREKTESKIIASDSLILSDQKIQWFKDRGITLYLPADIELDNANYGVHFMEKRSFDLRVEGDSGKFNASVLFNAEFSPSRNPYSWLSLAYFLKLIYDQSTFVKELSMYAIDKKLKDILFSAEKERYIRCGSLKLQVTGCDKLCESVSWLEQNVQADRIEMPVTFIDYREREICDAIRNFVLGASWVSARQEVNLGHVNALKEFFRAMVKKYRTVSAVQSTFPIISFYGNRLLGSFEDEQIKRLLSGKEELEDSEEENDGWHYSEDEKKGKTYTISNGANRMRVEFMEPLERGPRAFKCAARLRPSKFDIRITVEAGF</sequence>
<reference evidence="1" key="1">
    <citation type="submission" date="2022-01" db="EMBL/GenBank/DDBJ databases">
        <title>Genome Sequence Resource for Two Populations of Ditylenchus destructor, the Migratory Endoparasitic Phytonematode.</title>
        <authorList>
            <person name="Zhang H."/>
            <person name="Lin R."/>
            <person name="Xie B."/>
        </authorList>
    </citation>
    <scope>NUCLEOTIDE SEQUENCE</scope>
    <source>
        <strain evidence="1">BazhouSP</strain>
    </source>
</reference>
<dbReference type="EMBL" id="JAKKPZ010000192">
    <property type="protein sequence ID" value="KAI1699103.1"/>
    <property type="molecule type" value="Genomic_DNA"/>
</dbReference>